<evidence type="ECO:0000313" key="2">
    <source>
        <dbReference type="Proteomes" id="UP000188268"/>
    </source>
</evidence>
<evidence type="ECO:0000313" key="1">
    <source>
        <dbReference type="EMBL" id="OMO73354.1"/>
    </source>
</evidence>
<dbReference type="Proteomes" id="UP000188268">
    <property type="component" value="Unassembled WGS sequence"/>
</dbReference>
<protein>
    <submittedName>
        <fullName evidence="1">Uncharacterized protein</fullName>
    </submittedName>
</protein>
<name>A0A1R3HSX5_COCAP</name>
<gene>
    <name evidence="1" type="ORF">CCACVL1_17313</name>
</gene>
<proteinExistence type="predicted"/>
<dbReference type="AlphaFoldDB" id="A0A1R3HSX5"/>
<sequence>MDMWQSARLPMEKIAHIFLQSSVVKAPAV</sequence>
<dbReference type="Gramene" id="OMO73354">
    <property type="protein sequence ID" value="OMO73354"/>
    <property type="gene ID" value="CCACVL1_17313"/>
</dbReference>
<accession>A0A1R3HSX5</accession>
<reference evidence="1 2" key="1">
    <citation type="submission" date="2013-09" db="EMBL/GenBank/DDBJ databases">
        <title>Corchorus capsularis genome sequencing.</title>
        <authorList>
            <person name="Alam M."/>
            <person name="Haque M.S."/>
            <person name="Islam M.S."/>
            <person name="Emdad E.M."/>
            <person name="Islam M.M."/>
            <person name="Ahmed B."/>
            <person name="Halim A."/>
            <person name="Hossen Q.M.M."/>
            <person name="Hossain M.Z."/>
            <person name="Ahmed R."/>
            <person name="Khan M.M."/>
            <person name="Islam R."/>
            <person name="Rashid M.M."/>
            <person name="Khan S.A."/>
            <person name="Rahman M.S."/>
            <person name="Alam M."/>
        </authorList>
    </citation>
    <scope>NUCLEOTIDE SEQUENCE [LARGE SCALE GENOMIC DNA]</scope>
    <source>
        <strain evidence="2">cv. CVL-1</strain>
        <tissue evidence="1">Whole seedling</tissue>
    </source>
</reference>
<keyword evidence="2" id="KW-1185">Reference proteome</keyword>
<dbReference type="EMBL" id="AWWV01011231">
    <property type="protein sequence ID" value="OMO73354.1"/>
    <property type="molecule type" value="Genomic_DNA"/>
</dbReference>
<comment type="caution">
    <text evidence="1">The sequence shown here is derived from an EMBL/GenBank/DDBJ whole genome shotgun (WGS) entry which is preliminary data.</text>
</comment>
<organism evidence="1 2">
    <name type="scientific">Corchorus capsularis</name>
    <name type="common">Jute</name>
    <dbReference type="NCBI Taxonomy" id="210143"/>
    <lineage>
        <taxon>Eukaryota</taxon>
        <taxon>Viridiplantae</taxon>
        <taxon>Streptophyta</taxon>
        <taxon>Embryophyta</taxon>
        <taxon>Tracheophyta</taxon>
        <taxon>Spermatophyta</taxon>
        <taxon>Magnoliopsida</taxon>
        <taxon>eudicotyledons</taxon>
        <taxon>Gunneridae</taxon>
        <taxon>Pentapetalae</taxon>
        <taxon>rosids</taxon>
        <taxon>malvids</taxon>
        <taxon>Malvales</taxon>
        <taxon>Malvaceae</taxon>
        <taxon>Grewioideae</taxon>
        <taxon>Apeibeae</taxon>
        <taxon>Corchorus</taxon>
    </lineage>
</organism>